<dbReference type="CDD" id="cd00685">
    <property type="entry name" value="Trans_IPPS_HT"/>
    <property type="match status" value="1"/>
</dbReference>
<dbReference type="InterPro" id="IPR053378">
    <property type="entry name" value="Prenyl_diphosphate_synthase"/>
</dbReference>
<evidence type="ECO:0000256" key="1">
    <source>
        <dbReference type="ARBA" id="ARBA00001946"/>
    </source>
</evidence>
<name>A0ABP3J6E9_9BACI</name>
<evidence type="ECO:0000313" key="8">
    <source>
        <dbReference type="EMBL" id="GAA0443701.1"/>
    </source>
</evidence>
<dbReference type="InterPro" id="IPR008949">
    <property type="entry name" value="Isoprenoid_synthase_dom_sf"/>
</dbReference>
<keyword evidence="6" id="KW-0414">Isoprene biosynthesis</keyword>
<protein>
    <submittedName>
        <fullName evidence="8">Polyprenyl synthetase family protein</fullName>
    </submittedName>
</protein>
<dbReference type="PANTHER" id="PTHR43281:SF1">
    <property type="entry name" value="FARNESYL DIPHOSPHATE SYNTHASE"/>
    <property type="match status" value="1"/>
</dbReference>
<comment type="cofactor">
    <cofactor evidence="1">
        <name>Mg(2+)</name>
        <dbReference type="ChEBI" id="CHEBI:18420"/>
    </cofactor>
</comment>
<dbReference type="PROSITE" id="PS00723">
    <property type="entry name" value="POLYPRENYL_SYNTHASE_1"/>
    <property type="match status" value="1"/>
</dbReference>
<keyword evidence="3 7" id="KW-0808">Transferase</keyword>
<dbReference type="SFLD" id="SFLDG01017">
    <property type="entry name" value="Polyprenyl_Transferase_Like"/>
    <property type="match status" value="1"/>
</dbReference>
<accession>A0ABP3J6E9</accession>
<evidence type="ECO:0000313" key="9">
    <source>
        <dbReference type="Proteomes" id="UP001501459"/>
    </source>
</evidence>
<evidence type="ECO:0000256" key="5">
    <source>
        <dbReference type="ARBA" id="ARBA00022842"/>
    </source>
</evidence>
<dbReference type="InterPro" id="IPR000092">
    <property type="entry name" value="Polyprenyl_synt"/>
</dbReference>
<keyword evidence="9" id="KW-1185">Reference proteome</keyword>
<evidence type="ECO:0000256" key="2">
    <source>
        <dbReference type="ARBA" id="ARBA00006706"/>
    </source>
</evidence>
<evidence type="ECO:0000256" key="3">
    <source>
        <dbReference type="ARBA" id="ARBA00022679"/>
    </source>
</evidence>
<dbReference type="RefSeq" id="WP_343752936.1">
    <property type="nucleotide sequence ID" value="NZ_BAAADM010000054.1"/>
</dbReference>
<reference evidence="9" key="1">
    <citation type="journal article" date="2019" name="Int. J. Syst. Evol. Microbiol.">
        <title>The Global Catalogue of Microorganisms (GCM) 10K type strain sequencing project: providing services to taxonomists for standard genome sequencing and annotation.</title>
        <authorList>
            <consortium name="The Broad Institute Genomics Platform"/>
            <consortium name="The Broad Institute Genome Sequencing Center for Infectious Disease"/>
            <person name="Wu L."/>
            <person name="Ma J."/>
        </authorList>
    </citation>
    <scope>NUCLEOTIDE SEQUENCE [LARGE SCALE GENOMIC DNA]</scope>
    <source>
        <strain evidence="9">JCM 12149</strain>
    </source>
</reference>
<organism evidence="8 9">
    <name type="scientific">Lentibacillus halophilus</name>
    <dbReference type="NCBI Taxonomy" id="295065"/>
    <lineage>
        <taxon>Bacteria</taxon>
        <taxon>Bacillati</taxon>
        <taxon>Bacillota</taxon>
        <taxon>Bacilli</taxon>
        <taxon>Bacillales</taxon>
        <taxon>Bacillaceae</taxon>
        <taxon>Lentibacillus</taxon>
    </lineage>
</organism>
<gene>
    <name evidence="8" type="ORF">GCM10008983_21200</name>
</gene>
<evidence type="ECO:0000256" key="7">
    <source>
        <dbReference type="RuleBase" id="RU004466"/>
    </source>
</evidence>
<dbReference type="NCBIfam" id="NF045485">
    <property type="entry name" value="FPPsyn"/>
    <property type="match status" value="1"/>
</dbReference>
<comment type="caution">
    <text evidence="8">The sequence shown here is derived from an EMBL/GenBank/DDBJ whole genome shotgun (WGS) entry which is preliminary data.</text>
</comment>
<sequence>MQQELNDFMDEQKIAIEQELHYRLTNLDIPERLKDSMLYSVEAGGKRLRPVLLLAAHRAYSHGSDAPFGPAIALEMVHTYSLIHDDLPAMDNDDVRRGQSTNHKKYDEATAILAGDALLTYSFEMIAGDPGLTDNQKASITTSFTQASGPKGMVAGQILDMKAEDREITLDELEHIHILKTGALLRFAVSTGAYLGGADSGQIRHLDTFAYYLGLIFQVQDDILDVTGEAEKLGKPVGSDAVNDKNTYPKILGLDGAIRKKFDYVKQAKEALNQAGAKSTYLSMLTDYFSTRDY</sequence>
<dbReference type="EMBL" id="BAAADM010000054">
    <property type="protein sequence ID" value="GAA0443701.1"/>
    <property type="molecule type" value="Genomic_DNA"/>
</dbReference>
<keyword evidence="4" id="KW-0479">Metal-binding</keyword>
<dbReference type="PANTHER" id="PTHR43281">
    <property type="entry name" value="FARNESYL DIPHOSPHATE SYNTHASE"/>
    <property type="match status" value="1"/>
</dbReference>
<proteinExistence type="inferred from homology"/>
<dbReference type="InterPro" id="IPR033749">
    <property type="entry name" value="Polyprenyl_synt_CS"/>
</dbReference>
<evidence type="ECO:0000256" key="6">
    <source>
        <dbReference type="ARBA" id="ARBA00023229"/>
    </source>
</evidence>
<dbReference type="Gene3D" id="1.10.600.10">
    <property type="entry name" value="Farnesyl Diphosphate Synthase"/>
    <property type="match status" value="1"/>
</dbReference>
<comment type="similarity">
    <text evidence="2 7">Belongs to the FPP/GGPP synthase family.</text>
</comment>
<dbReference type="SFLD" id="SFLDS00005">
    <property type="entry name" value="Isoprenoid_Synthase_Type_I"/>
    <property type="match status" value="1"/>
</dbReference>
<evidence type="ECO:0000256" key="4">
    <source>
        <dbReference type="ARBA" id="ARBA00022723"/>
    </source>
</evidence>
<dbReference type="SUPFAM" id="SSF48576">
    <property type="entry name" value="Terpenoid synthases"/>
    <property type="match status" value="1"/>
</dbReference>
<keyword evidence="5" id="KW-0460">Magnesium</keyword>
<dbReference type="Pfam" id="PF00348">
    <property type="entry name" value="polyprenyl_synt"/>
    <property type="match status" value="1"/>
</dbReference>
<dbReference type="Proteomes" id="UP001501459">
    <property type="component" value="Unassembled WGS sequence"/>
</dbReference>
<dbReference type="PROSITE" id="PS00444">
    <property type="entry name" value="POLYPRENYL_SYNTHASE_2"/>
    <property type="match status" value="1"/>
</dbReference>